<dbReference type="PROSITE" id="PS00041">
    <property type="entry name" value="HTH_ARAC_FAMILY_1"/>
    <property type="match status" value="1"/>
</dbReference>
<dbReference type="InterPro" id="IPR014710">
    <property type="entry name" value="RmlC-like_jellyroll"/>
</dbReference>
<evidence type="ECO:0000256" key="3">
    <source>
        <dbReference type="ARBA" id="ARBA00023163"/>
    </source>
</evidence>
<evidence type="ECO:0000256" key="2">
    <source>
        <dbReference type="ARBA" id="ARBA00023125"/>
    </source>
</evidence>
<dbReference type="AlphaFoldDB" id="A0A4Q7MAR7"/>
<keyword evidence="2" id="KW-0238">DNA-binding</keyword>
<feature type="domain" description="HTH araC/xylS-type" evidence="4">
    <location>
        <begin position="184"/>
        <end position="282"/>
    </location>
</feature>
<dbReference type="PROSITE" id="PS01124">
    <property type="entry name" value="HTH_ARAC_FAMILY_2"/>
    <property type="match status" value="1"/>
</dbReference>
<dbReference type="Proteomes" id="UP000293874">
    <property type="component" value="Unassembled WGS sequence"/>
</dbReference>
<organism evidence="5 6">
    <name type="scientific">Pseudobacter ginsenosidimutans</name>
    <dbReference type="NCBI Taxonomy" id="661488"/>
    <lineage>
        <taxon>Bacteria</taxon>
        <taxon>Pseudomonadati</taxon>
        <taxon>Bacteroidota</taxon>
        <taxon>Chitinophagia</taxon>
        <taxon>Chitinophagales</taxon>
        <taxon>Chitinophagaceae</taxon>
        <taxon>Pseudobacter</taxon>
    </lineage>
</organism>
<dbReference type="PANTHER" id="PTHR43280">
    <property type="entry name" value="ARAC-FAMILY TRANSCRIPTIONAL REGULATOR"/>
    <property type="match status" value="1"/>
</dbReference>
<protein>
    <submittedName>
        <fullName evidence="5">AraC family transcriptional regulator</fullName>
    </submittedName>
</protein>
<dbReference type="PRINTS" id="PR00032">
    <property type="entry name" value="HTHARAC"/>
</dbReference>
<evidence type="ECO:0000256" key="1">
    <source>
        <dbReference type="ARBA" id="ARBA00023015"/>
    </source>
</evidence>
<dbReference type="CDD" id="cd06976">
    <property type="entry name" value="cupin_MtlR-like_N"/>
    <property type="match status" value="1"/>
</dbReference>
<proteinExistence type="predicted"/>
<dbReference type="InterPro" id="IPR018060">
    <property type="entry name" value="HTH_AraC"/>
</dbReference>
<evidence type="ECO:0000259" key="4">
    <source>
        <dbReference type="PROSITE" id="PS01124"/>
    </source>
</evidence>
<dbReference type="RefSeq" id="WP_158643889.1">
    <property type="nucleotide sequence ID" value="NZ_CP042431.1"/>
</dbReference>
<dbReference type="InterPro" id="IPR009057">
    <property type="entry name" value="Homeodomain-like_sf"/>
</dbReference>
<dbReference type="Gene3D" id="1.10.10.60">
    <property type="entry name" value="Homeodomain-like"/>
    <property type="match status" value="2"/>
</dbReference>
<sequence>MKNVPHLPGTSSFLLRDMIVPYFSNPFHFHPELELTFIVQGSGIRFVGDNIEYFGSGDMVLVGANLPHRWKNDKVYYELDNDLYSRAIVIQFRENFLRSDAGELPEMADIRNMLTLAKRGLKIVGATRQKVAKRMIAMLHQNSIERIASLLLILSNIAASNEYAVLSGTSIDQSYTRSDTERISRVYAYIMENFTDEINLQDVAGVANMSLTAFCRYFKSVTNKTFSTFLLETRLNYACKLLLSDSFNITQVAFRAGFNNLSYFNRQFKKMKGISPLQYKKQFLQAQTY</sequence>
<gene>
    <name evidence="5" type="ORF">EV199_6007</name>
</gene>
<dbReference type="OrthoDB" id="745435at2"/>
<keyword evidence="6" id="KW-1185">Reference proteome</keyword>
<evidence type="ECO:0000313" key="5">
    <source>
        <dbReference type="EMBL" id="RZS63908.1"/>
    </source>
</evidence>
<keyword evidence="1" id="KW-0805">Transcription regulation</keyword>
<dbReference type="Gene3D" id="2.60.120.10">
    <property type="entry name" value="Jelly Rolls"/>
    <property type="match status" value="1"/>
</dbReference>
<dbReference type="InterPro" id="IPR020449">
    <property type="entry name" value="Tscrpt_reg_AraC-type_HTH"/>
</dbReference>
<dbReference type="InterPro" id="IPR011051">
    <property type="entry name" value="RmlC_Cupin_sf"/>
</dbReference>
<dbReference type="PANTHER" id="PTHR43280:SF27">
    <property type="entry name" value="TRANSCRIPTIONAL REGULATOR MTLR"/>
    <property type="match status" value="1"/>
</dbReference>
<keyword evidence="3" id="KW-0804">Transcription</keyword>
<dbReference type="SUPFAM" id="SSF46689">
    <property type="entry name" value="Homeodomain-like"/>
    <property type="match status" value="2"/>
</dbReference>
<dbReference type="InterPro" id="IPR013096">
    <property type="entry name" value="Cupin_2"/>
</dbReference>
<dbReference type="GO" id="GO:0003700">
    <property type="term" value="F:DNA-binding transcription factor activity"/>
    <property type="evidence" value="ECO:0007669"/>
    <property type="project" value="InterPro"/>
</dbReference>
<evidence type="ECO:0000313" key="6">
    <source>
        <dbReference type="Proteomes" id="UP000293874"/>
    </source>
</evidence>
<dbReference type="SMART" id="SM00342">
    <property type="entry name" value="HTH_ARAC"/>
    <property type="match status" value="1"/>
</dbReference>
<dbReference type="Pfam" id="PF07883">
    <property type="entry name" value="Cupin_2"/>
    <property type="match status" value="1"/>
</dbReference>
<reference evidence="5 6" key="1">
    <citation type="submission" date="2019-02" db="EMBL/GenBank/DDBJ databases">
        <title>Genomic Encyclopedia of Type Strains, Phase IV (KMG-IV): sequencing the most valuable type-strain genomes for metagenomic binning, comparative biology and taxonomic classification.</title>
        <authorList>
            <person name="Goeker M."/>
        </authorList>
    </citation>
    <scope>NUCLEOTIDE SEQUENCE [LARGE SCALE GENOMIC DNA]</scope>
    <source>
        <strain evidence="5 6">DSM 18116</strain>
    </source>
</reference>
<accession>A0A4Q7MAR7</accession>
<dbReference type="GO" id="GO:0043565">
    <property type="term" value="F:sequence-specific DNA binding"/>
    <property type="evidence" value="ECO:0007669"/>
    <property type="project" value="InterPro"/>
</dbReference>
<comment type="caution">
    <text evidence="5">The sequence shown here is derived from an EMBL/GenBank/DDBJ whole genome shotgun (WGS) entry which is preliminary data.</text>
</comment>
<dbReference type="Pfam" id="PF12833">
    <property type="entry name" value="HTH_18"/>
    <property type="match status" value="1"/>
</dbReference>
<dbReference type="EMBL" id="SGXA01000007">
    <property type="protein sequence ID" value="RZS63908.1"/>
    <property type="molecule type" value="Genomic_DNA"/>
</dbReference>
<dbReference type="InterPro" id="IPR018062">
    <property type="entry name" value="HTH_AraC-typ_CS"/>
</dbReference>
<dbReference type="SUPFAM" id="SSF51182">
    <property type="entry name" value="RmlC-like cupins"/>
    <property type="match status" value="1"/>
</dbReference>
<name>A0A4Q7MAR7_9BACT</name>